<evidence type="ECO:0000313" key="8">
    <source>
        <dbReference type="Proteomes" id="UP000002815"/>
    </source>
</evidence>
<evidence type="ECO:0000256" key="3">
    <source>
        <dbReference type="ARBA" id="ARBA00022729"/>
    </source>
</evidence>
<dbReference type="InterPro" id="IPR012341">
    <property type="entry name" value="6hp_glycosidase-like_sf"/>
</dbReference>
<dbReference type="InterPro" id="IPR049964">
    <property type="entry name" value="NanA_rpt"/>
</dbReference>
<dbReference type="NCBIfam" id="TIGR01167">
    <property type="entry name" value="LPXTG_anchor"/>
    <property type="match status" value="1"/>
</dbReference>
<keyword evidence="7" id="KW-0378">Hydrolase</keyword>
<dbReference type="Gene3D" id="1.50.10.10">
    <property type="match status" value="1"/>
</dbReference>
<dbReference type="GO" id="GO:0004560">
    <property type="term" value="F:alpha-L-fucosidase activity"/>
    <property type="evidence" value="ECO:0007669"/>
    <property type="project" value="UniProtKB-EC"/>
</dbReference>
<dbReference type="Proteomes" id="UP000002815">
    <property type="component" value="Unassembled WGS sequence"/>
</dbReference>
<dbReference type="Pfam" id="PF21307">
    <property type="entry name" value="Glyco_hydro_95_C"/>
    <property type="match status" value="1"/>
</dbReference>
<keyword evidence="7" id="KW-0326">Glycosidase</keyword>
<dbReference type="InterPro" id="IPR036116">
    <property type="entry name" value="FN3_sf"/>
</dbReference>
<accession>E8JY07</accession>
<dbReference type="Gene3D" id="2.60.120.260">
    <property type="entry name" value="Galactose-binding domain-like"/>
    <property type="match status" value="2"/>
</dbReference>
<dbReference type="EC" id="3.2.1.51" evidence="7"/>
<dbReference type="InterPro" id="IPR027414">
    <property type="entry name" value="GH95_N_dom"/>
</dbReference>
<proteinExistence type="predicted"/>
<dbReference type="EMBL" id="AEVD01000003">
    <property type="protein sequence ID" value="EFX37592.1"/>
    <property type="molecule type" value="Genomic_DNA"/>
</dbReference>
<dbReference type="Pfam" id="PF04650">
    <property type="entry name" value="YSIRK_signal"/>
    <property type="match status" value="1"/>
</dbReference>
<dbReference type="Pfam" id="PF22124">
    <property type="entry name" value="Glyco_hydro_95_cat"/>
    <property type="match status" value="1"/>
</dbReference>
<dbReference type="InterPro" id="IPR019931">
    <property type="entry name" value="LPXTG_anchor"/>
</dbReference>
<keyword evidence="4" id="KW-0572">Peptidoglycan-anchor</keyword>
<keyword evidence="2" id="KW-0964">Secreted</keyword>
<dbReference type="Gene3D" id="2.60.40.10">
    <property type="entry name" value="Immunoglobulins"/>
    <property type="match status" value="1"/>
</dbReference>
<keyword evidence="8" id="KW-1185">Reference proteome</keyword>
<dbReference type="HOGENOM" id="CLU_237151_0_0_9"/>
<keyword evidence="1" id="KW-0134">Cell wall</keyword>
<feature type="compositionally biased region" description="Basic and acidic residues" evidence="5">
    <location>
        <begin position="193"/>
        <end position="202"/>
    </location>
</feature>
<dbReference type="PANTHER" id="PTHR31084:SF19">
    <property type="entry name" value="GLYCOSYL HYDROLASE FAMILY 95 N-TERMINAL DOMAIN-CONTAINING PROTEIN"/>
    <property type="match status" value="1"/>
</dbReference>
<evidence type="ECO:0000256" key="5">
    <source>
        <dbReference type="SAM" id="MobiDB-lite"/>
    </source>
</evidence>
<dbReference type="GO" id="GO:0005975">
    <property type="term" value="P:carbohydrate metabolic process"/>
    <property type="evidence" value="ECO:0007669"/>
    <property type="project" value="InterPro"/>
</dbReference>
<feature type="compositionally biased region" description="Polar residues" evidence="5">
    <location>
        <begin position="1797"/>
        <end position="1808"/>
    </location>
</feature>
<feature type="region of interest" description="Disordered" evidence="5">
    <location>
        <begin position="131"/>
        <end position="208"/>
    </location>
</feature>
<dbReference type="NCBIfam" id="NF043031">
    <property type="entry name" value="SIALI-17"/>
    <property type="match status" value="8"/>
</dbReference>
<dbReference type="PANTHER" id="PTHR31084">
    <property type="entry name" value="ALPHA-L-FUCOSIDASE 2"/>
    <property type="match status" value="1"/>
</dbReference>
<sequence length="1840" mass="204328">MIYAFKRVGHYSDSFSALIFFNSIKLKKELKFGKIILFFLKNLALNRFICYIKIIQNKGNIFLQGLFFLHKNVCAYRFEKGVFMEKSYWEKSCKYSIRKLTVGTASVLLGAVFLATQNVAADGIEVKENQASVSETTVQVNTKVEGPTQKDKENQPSTENQTSTELADKEVKPEKETPQIHHQSETKAVVEPSENKESEKPELPMTKQENYQLHYDQPTAPSYDGWEKQALPVGNGEMGAKVFGLIGEERIQYNEKTLWSGGPQPDSTDYNGGNYQDRYKVLAEIRKALEEGNRQKAKQLAERNLVGPNNAQYGRYLSFGDIFMVFNNQKKGLENVTDYHRGLDISEAISTTSYTQDGTNFKRETFSSYPDDVTVTHLSKKGDKTLDFTLWNSLTEDLIANGDYSWEYSNYKQGAVTTDSNGILLKGTVKDNGLKFASYLGIKTDGQVTAQDGYLTVTGASYATLLLSAKTNFAQNPKTNYRKDIDLEKTVKNIVETAKAKGYEKLKEDHVKDYQSLFNRVQLNFGGSKSSQTTKEALHTYNPEKGQKLEELFFQYGRYLLISSSRDRTDALPANLQGVWNAVDNPPWNSDYHLNVNLQMNYWPAYMNNLAETAKPMVNYIDDMRYYGRIAAKEYAGIESKEGQENGWLVHTQATPFGWTTPGWNYYWGWSPAANAWMMQNVYDYYKFTKDETYLKEKIYPMLKETAKFWNSFLHYDKSSDRWVSSPSYSPEHGTITIGNTFDQSLVWQLFHDYMEAANHLKVDQDLVTEVKAKFDKLKPLHINQDGRIKEWYEEDSPRFTNEGIENHHRHVSHLVGLFPGTLFGKDQPEYLEAARATLNHRGDGGTGWSKANKINLWARLLDGNRAHRLLAEQLKSSTLENLWDTHAPFQIDGNFGATSGMAEMLLQSHTGYIAPLPALPDAWKDGQVSGLVARGNFEVSMKWKEKNLETLSFLSNVGGDLVVDYPNIEASLVKVNGKEVQATRIKDNRIQLTTQKGDVITFENFPGRITRLTAQRKDSTTAELNFNTVEGATHYVIHRESRGETGQTSTVREFTTNQTRFIDRSIDSSHAYTYTVKAMLGDRSTPVSDTASISAFSELMDDRDSRIQYGAAFGDWSDSELFGGTEKYADISNGNYSDKDATATIPFNGPGIEIYGLKSSQLGLAEVTIDGKSVGELDFYTAGATEKGVLIGRYTNLSSGPHLMTITVKREHKGRGSERSKISLDYFKVFPGQGETVEKIDDRDSRIQYGSAFKDWTDAELYASTEKYADINADDSLAPEATARIPFSGTGIRIYGLKTSALGKALVTLDGKEMPSLDFYTAGATEKGALIGEFTNLADGDHVLTLKVDPDSPDGRKKISLDSFDILKAPSVSLDTPILEPIKVEDKTVTLTLPTGNWDAVAVTFPGVTDPLLLRKVDENHLVTSGEQTVLSIKDNKVEIDIPETTERKTGNPIEAYAILGETRSSTIVTVFPKGKTAPVEDPVVTSKGDEPAPVVTIPEYTDPIGTAGEQEAPIVDIPKYTEPIGTAGEQEAPTVDIPEYTEPIGTAGDQPAPIVDIPEYTEPIGTAGEQEAPVVDIPEYTEPIGTAGEQAAPIVDIPEYNGPIGTASDQAAPIVDIPEYTGPIGTTSDQAAPIVDIPEYTGPIGTASDQAAPIISLPEFKLKVLKDQTTGVQVISGANELGEANYLEIQKVDKQELLGKKYDAYDIQLKNENGQLIQAKGAVLVRLPISGTVKEFYRFSSEKDLKAQDFTIRDGMLEFLTIDLTTYAIVYKTETEVQQPSSSQIEEASPLANKKQLNGENSTNDKQLPATGEEASPLLFMASLSLALTAAFLLKGKK</sequence>
<dbReference type="Pfam" id="PF14498">
    <property type="entry name" value="Glyco_hyd_65N_2"/>
    <property type="match status" value="1"/>
</dbReference>
<feature type="compositionally biased region" description="Polar residues" evidence="5">
    <location>
        <begin position="155"/>
        <end position="165"/>
    </location>
</feature>
<dbReference type="InterPro" id="IPR049053">
    <property type="entry name" value="AFCA-like_C"/>
</dbReference>
<dbReference type="NCBIfam" id="TIGR01168">
    <property type="entry name" value="YSIRK_signal"/>
    <property type="match status" value="1"/>
</dbReference>
<feature type="compositionally biased region" description="Basic and acidic residues" evidence="5">
    <location>
        <begin position="166"/>
        <end position="185"/>
    </location>
</feature>
<evidence type="ECO:0000256" key="1">
    <source>
        <dbReference type="ARBA" id="ARBA00022512"/>
    </source>
</evidence>
<evidence type="ECO:0000256" key="4">
    <source>
        <dbReference type="ARBA" id="ARBA00023088"/>
    </source>
</evidence>
<reference evidence="7 8" key="1">
    <citation type="submission" date="2010-12" db="EMBL/GenBank/DDBJ databases">
        <authorList>
            <person name="Muzny D."/>
            <person name="Qin X."/>
            <person name="Deng J."/>
            <person name="Jiang H."/>
            <person name="Liu Y."/>
            <person name="Qu J."/>
            <person name="Song X.-Z."/>
            <person name="Zhang L."/>
            <person name="Thornton R."/>
            <person name="Coyle M."/>
            <person name="Francisco L."/>
            <person name="Jackson L."/>
            <person name="Javaid M."/>
            <person name="Korchina V."/>
            <person name="Kovar C."/>
            <person name="Mata R."/>
            <person name="Mathew T."/>
            <person name="Ngo R."/>
            <person name="Nguyen L."/>
            <person name="Nguyen N."/>
            <person name="Okwuonu G."/>
            <person name="Ongeri F."/>
            <person name="Pham C."/>
            <person name="Simmons D."/>
            <person name="Wilczek-Boney K."/>
            <person name="Hale W."/>
            <person name="Jakkamsetti A."/>
            <person name="Pham P."/>
            <person name="Ruth R."/>
            <person name="San Lucas F."/>
            <person name="Warren J."/>
            <person name="Zhang J."/>
            <person name="Zhao Z."/>
            <person name="Zhou C."/>
            <person name="Zhu D."/>
            <person name="Lee S."/>
            <person name="Bess C."/>
            <person name="Blankenburg K."/>
            <person name="Forbes L."/>
            <person name="Fu Q."/>
            <person name="Gubbala S."/>
            <person name="Hirani K."/>
            <person name="Jayaseelan J.C."/>
            <person name="Lara F."/>
            <person name="Munidasa M."/>
            <person name="Palculict T."/>
            <person name="Patil S."/>
            <person name="Pu L.-L."/>
            <person name="Saada N."/>
            <person name="Tang L."/>
            <person name="Weissenberger G."/>
            <person name="Zhu Y."/>
            <person name="Hemphill L."/>
            <person name="Shang Y."/>
            <person name="Youmans B."/>
            <person name="Ayvaz T."/>
            <person name="Ross M."/>
            <person name="Santibanez J."/>
            <person name="Aqrawi P."/>
            <person name="Gross S."/>
            <person name="Joshi V."/>
            <person name="Fowler G."/>
            <person name="Nazareth L."/>
            <person name="Reid J."/>
            <person name="Worley K."/>
            <person name="Petrosino J."/>
            <person name="Highlander S."/>
            <person name="Gibbs R."/>
        </authorList>
    </citation>
    <scope>NUCLEOTIDE SEQUENCE [LARGE SCALE GENOMIC DNA]</scope>
    <source>
        <strain evidence="7 8">ATCC 700779</strain>
    </source>
</reference>
<feature type="domain" description="Gram-positive cocci surface proteins LPxTG" evidence="6">
    <location>
        <begin position="1810"/>
        <end position="1840"/>
    </location>
</feature>
<dbReference type="InterPro" id="IPR008928">
    <property type="entry name" value="6-hairpin_glycosidase_sf"/>
</dbReference>
<dbReference type="InterPro" id="IPR005877">
    <property type="entry name" value="YSIRK_signal_dom"/>
</dbReference>
<comment type="caution">
    <text evidence="7">The sequence shown here is derived from an EMBL/GenBank/DDBJ whole genome shotgun (WGS) entry which is preliminary data.</text>
</comment>
<dbReference type="SUPFAM" id="SSF48208">
    <property type="entry name" value="Six-hairpin glycosidases"/>
    <property type="match status" value="1"/>
</dbReference>
<feature type="compositionally biased region" description="Polar residues" evidence="5">
    <location>
        <begin position="131"/>
        <end position="142"/>
    </location>
</feature>
<protein>
    <submittedName>
        <fullName evidence="7">Putative phage tail component domain protein</fullName>
        <ecNumber evidence="7">3.2.1.51</ecNumber>
    </submittedName>
</protein>
<evidence type="ECO:0000313" key="7">
    <source>
        <dbReference type="EMBL" id="EFX37592.1"/>
    </source>
</evidence>
<evidence type="ECO:0000259" key="6">
    <source>
        <dbReference type="PROSITE" id="PS50847"/>
    </source>
</evidence>
<feature type="region of interest" description="Disordered" evidence="5">
    <location>
        <begin position="1781"/>
        <end position="1812"/>
    </location>
</feature>
<organism evidence="7 8">
    <name type="scientific">Streptococcus infantis ATCC 700779</name>
    <dbReference type="NCBI Taxonomy" id="889204"/>
    <lineage>
        <taxon>Bacteria</taxon>
        <taxon>Bacillati</taxon>
        <taxon>Bacillota</taxon>
        <taxon>Bacilli</taxon>
        <taxon>Lactobacillales</taxon>
        <taxon>Streptococcaceae</taxon>
        <taxon>Streptococcus</taxon>
    </lineage>
</organism>
<dbReference type="eggNOG" id="COG1554">
    <property type="taxonomic scope" value="Bacteria"/>
</dbReference>
<dbReference type="PROSITE" id="PS50847">
    <property type="entry name" value="GRAM_POS_ANCHORING"/>
    <property type="match status" value="1"/>
</dbReference>
<dbReference type="InterPro" id="IPR013783">
    <property type="entry name" value="Ig-like_fold"/>
</dbReference>
<gene>
    <name evidence="7" type="primary">fucA</name>
    <name evidence="7" type="ORF">HMPREF9423_0120</name>
</gene>
<name>E8JY07_9STRE</name>
<dbReference type="eggNOG" id="COG0532">
    <property type="taxonomic scope" value="Bacteria"/>
</dbReference>
<dbReference type="InterPro" id="IPR054363">
    <property type="entry name" value="GH95_cat"/>
</dbReference>
<evidence type="ECO:0000256" key="2">
    <source>
        <dbReference type="ARBA" id="ARBA00022525"/>
    </source>
</evidence>
<dbReference type="eggNOG" id="COG3934">
    <property type="taxonomic scope" value="Bacteria"/>
</dbReference>
<dbReference type="SUPFAM" id="SSF49265">
    <property type="entry name" value="Fibronectin type III"/>
    <property type="match status" value="1"/>
</dbReference>
<keyword evidence="3" id="KW-0732">Signal</keyword>